<organism evidence="1 2">
    <name type="scientific">Cellulomonas bogoriensis 69B4 = DSM 16987</name>
    <dbReference type="NCBI Taxonomy" id="1386082"/>
    <lineage>
        <taxon>Bacteria</taxon>
        <taxon>Bacillati</taxon>
        <taxon>Actinomycetota</taxon>
        <taxon>Actinomycetes</taxon>
        <taxon>Micrococcales</taxon>
        <taxon>Cellulomonadaceae</taxon>
        <taxon>Cellulomonas</taxon>
    </lineage>
</organism>
<evidence type="ECO:0000313" key="1">
    <source>
        <dbReference type="EMBL" id="KGM14099.1"/>
    </source>
</evidence>
<dbReference type="EMBL" id="AXCZ01000013">
    <property type="protein sequence ID" value="KGM14099.1"/>
    <property type="molecule type" value="Genomic_DNA"/>
</dbReference>
<dbReference type="AlphaFoldDB" id="A0A0A0C3Z3"/>
<protein>
    <submittedName>
        <fullName evidence="1">Uncharacterized protein</fullName>
    </submittedName>
</protein>
<evidence type="ECO:0000313" key="2">
    <source>
        <dbReference type="Proteomes" id="UP000054314"/>
    </source>
</evidence>
<keyword evidence="2" id="KW-1185">Reference proteome</keyword>
<accession>A0A0A0C3Z3</accession>
<proteinExistence type="predicted"/>
<comment type="caution">
    <text evidence="1">The sequence shown here is derived from an EMBL/GenBank/DDBJ whole genome shotgun (WGS) entry which is preliminary data.</text>
</comment>
<reference evidence="1 2" key="1">
    <citation type="submission" date="2013-08" db="EMBL/GenBank/DDBJ databases">
        <title>Genome sequencing of Cellulomonas bogoriensis 69B4.</title>
        <authorList>
            <person name="Chen F."/>
            <person name="Li Y."/>
            <person name="Wang G."/>
        </authorList>
    </citation>
    <scope>NUCLEOTIDE SEQUENCE [LARGE SCALE GENOMIC DNA]</scope>
    <source>
        <strain evidence="1 2">69B4</strain>
    </source>
</reference>
<gene>
    <name evidence="1" type="ORF">N869_04675</name>
</gene>
<sequence length="175" mass="18769">MYIEGLAVEYATPTDLLDAADHVVEGRVVSHRSAYWDTALDPTAFEGDDPVSNPLAGDVTTTDHSPSQIVVTYYDLEVTRVLGGTVAEGQTVTVVELGGEIDGTSYRMRDVPPLREGTPYVLALTEDAQAGVYHVTSPTQGAFERESSGELSPTSPRNDIAEALEDALQARLSEN</sequence>
<dbReference type="Proteomes" id="UP000054314">
    <property type="component" value="Unassembled WGS sequence"/>
</dbReference>
<name>A0A0A0C3Z3_9CELL</name>